<evidence type="ECO:0000313" key="1">
    <source>
        <dbReference type="EMBL" id="ANK61356.1"/>
    </source>
</evidence>
<dbReference type="PANTHER" id="PTHR40076">
    <property type="entry name" value="MEMBRANE PROTEIN-RELATED"/>
    <property type="match status" value="1"/>
</dbReference>
<gene>
    <name evidence="1" type="ORF">AYR53_00450</name>
</gene>
<dbReference type="InterPro" id="IPR010380">
    <property type="entry name" value="DUF975"/>
</dbReference>
<sequence length="246" mass="28407">MKTRRELKEQSKDLLRGNWLNGILLNLIPTIIQLVLIAAFIVALGWMGFNFNDVKESISHAADYSTNGGNNGGNMIGSIVSTVFLVGIQYTFLDWVRNRDYEVHPLRDAFQVFSQPYFWGTIGLFFIQMIYVWLWSLLFIIPGIVKSYAYKQSYFVYKDRRDVSGDAPVSFLGSITESRALMYGHKIDYFVLQLSFLGWDILSVITFGLGFLWLNPYKNATYAGYYDELKRARDEQIKTEPKVIEH</sequence>
<organism evidence="1 2">
    <name type="scientific">Loigolactobacillus backii</name>
    <dbReference type="NCBI Taxonomy" id="375175"/>
    <lineage>
        <taxon>Bacteria</taxon>
        <taxon>Bacillati</taxon>
        <taxon>Bacillota</taxon>
        <taxon>Bacilli</taxon>
        <taxon>Lactobacillales</taxon>
        <taxon>Lactobacillaceae</taxon>
        <taxon>Loigolactobacillus</taxon>
    </lineage>
</organism>
<keyword evidence="2" id="KW-1185">Reference proteome</keyword>
<dbReference type="PANTHER" id="PTHR40076:SF1">
    <property type="entry name" value="MEMBRANE PROTEIN"/>
    <property type="match status" value="1"/>
</dbReference>
<evidence type="ECO:0000313" key="2">
    <source>
        <dbReference type="Proteomes" id="UP000078582"/>
    </source>
</evidence>
<name>A0A192H062_9LACO</name>
<protein>
    <submittedName>
        <fullName evidence="1">Uncharacterized protein</fullName>
    </submittedName>
</protein>
<accession>A0A192H062</accession>
<dbReference type="Proteomes" id="UP000078582">
    <property type="component" value="Chromosome"/>
</dbReference>
<dbReference type="GeneID" id="42980705"/>
<dbReference type="RefSeq" id="WP_068279970.1">
    <property type="nucleotide sequence ID" value="NZ_CP014873.1"/>
</dbReference>
<dbReference type="AlphaFoldDB" id="A0A192H062"/>
<dbReference type="Pfam" id="PF06161">
    <property type="entry name" value="DUF975"/>
    <property type="match status" value="1"/>
</dbReference>
<dbReference type="EMBL" id="CP014873">
    <property type="protein sequence ID" value="ANK61356.1"/>
    <property type="molecule type" value="Genomic_DNA"/>
</dbReference>
<dbReference type="OrthoDB" id="9784844at2"/>
<reference evidence="1 2" key="1">
    <citation type="submission" date="2016-03" db="EMBL/GenBank/DDBJ databases">
        <title>Pediococcus and Lactobacillus from brewery environment - whole genome sequencing and assembly.</title>
        <authorList>
            <person name="Behr J."/>
            <person name="Geissler A.J."/>
            <person name="Vogel R.F."/>
        </authorList>
    </citation>
    <scope>NUCLEOTIDE SEQUENCE [LARGE SCALE GENOMIC DNA]</scope>
    <source>
        <strain evidence="1 2">TMW 1.1989</strain>
    </source>
</reference>
<proteinExistence type="predicted"/>